<keyword evidence="3 13" id="KW-0436">Ligase</keyword>
<name>A0AA37DH15_9FIRM</name>
<dbReference type="PIRSF" id="PIRSF001529">
    <property type="entry name" value="Ser-tRNA-synth_IIa"/>
    <property type="match status" value="1"/>
</dbReference>
<proteinExistence type="predicted"/>
<evidence type="ECO:0000256" key="9">
    <source>
        <dbReference type="PIRSR" id="PIRSR001529-1"/>
    </source>
</evidence>
<feature type="binding site" evidence="9">
    <location>
        <position position="265"/>
    </location>
    <ligand>
        <name>L-serine</name>
        <dbReference type="ChEBI" id="CHEBI:33384"/>
    </ligand>
</feature>
<dbReference type="InterPro" id="IPR045864">
    <property type="entry name" value="aa-tRNA-synth_II/BPL/LPL"/>
</dbReference>
<dbReference type="InterPro" id="IPR015866">
    <property type="entry name" value="Ser-tRNA-synth_1_N"/>
</dbReference>
<dbReference type="GO" id="GO:0004828">
    <property type="term" value="F:serine-tRNA ligase activity"/>
    <property type="evidence" value="ECO:0007669"/>
    <property type="project" value="UniProtKB-UniRule"/>
</dbReference>
<evidence type="ECO:0000256" key="6">
    <source>
        <dbReference type="ARBA" id="ARBA00022917"/>
    </source>
</evidence>
<dbReference type="SUPFAM" id="SSF46589">
    <property type="entry name" value="tRNA-binding arm"/>
    <property type="match status" value="1"/>
</dbReference>
<accession>A0AA37DH15</accession>
<dbReference type="NCBIfam" id="TIGR00414">
    <property type="entry name" value="serS"/>
    <property type="match status" value="1"/>
</dbReference>
<evidence type="ECO:0000256" key="3">
    <source>
        <dbReference type="ARBA" id="ARBA00022598"/>
    </source>
</evidence>
<keyword evidence="4" id="KW-0547">Nucleotide-binding</keyword>
<dbReference type="PANTHER" id="PTHR11778">
    <property type="entry name" value="SERYL-TRNA SYNTHETASE"/>
    <property type="match status" value="1"/>
</dbReference>
<dbReference type="Gene3D" id="1.10.287.40">
    <property type="entry name" value="Serine-tRNA synthetase, tRNA binding domain"/>
    <property type="match status" value="1"/>
</dbReference>
<evidence type="ECO:0000256" key="8">
    <source>
        <dbReference type="NCBIfam" id="TIGR00414"/>
    </source>
</evidence>
<evidence type="ECO:0000256" key="7">
    <source>
        <dbReference type="ARBA" id="ARBA00023146"/>
    </source>
</evidence>
<dbReference type="EC" id="6.1.1.11" evidence="1 8"/>
<dbReference type="GO" id="GO:0005524">
    <property type="term" value="F:ATP binding"/>
    <property type="evidence" value="ECO:0007669"/>
    <property type="project" value="UniProtKB-KW"/>
</dbReference>
<dbReference type="EMBL" id="AGEL01000003">
    <property type="protein sequence ID" value="EHO17974.1"/>
    <property type="molecule type" value="Genomic_DNA"/>
</dbReference>
<dbReference type="InterPro" id="IPR042103">
    <property type="entry name" value="SerRS_1_N_sf"/>
</dbReference>
<feature type="binding site" evidence="9">
    <location>
        <position position="288"/>
    </location>
    <ligand>
        <name>L-serine</name>
        <dbReference type="ChEBI" id="CHEBI:33384"/>
    </ligand>
</feature>
<dbReference type="Gene3D" id="3.30.930.10">
    <property type="entry name" value="Bira Bifunctional Protein, Domain 2"/>
    <property type="match status" value="1"/>
</dbReference>
<dbReference type="PRINTS" id="PR00981">
    <property type="entry name" value="TRNASYNTHSER"/>
</dbReference>
<evidence type="ECO:0000256" key="11">
    <source>
        <dbReference type="SAM" id="Coils"/>
    </source>
</evidence>
<dbReference type="SUPFAM" id="SSF55681">
    <property type="entry name" value="Class II aaRS and biotin synthetases"/>
    <property type="match status" value="1"/>
</dbReference>
<keyword evidence="11" id="KW-0175">Coiled coil</keyword>
<feature type="binding site" evidence="9">
    <location>
        <position position="234"/>
    </location>
    <ligand>
        <name>L-serine</name>
        <dbReference type="ChEBI" id="CHEBI:33384"/>
    </ligand>
</feature>
<evidence type="ECO:0000256" key="4">
    <source>
        <dbReference type="ARBA" id="ARBA00022741"/>
    </source>
</evidence>
<dbReference type="Pfam" id="PF02403">
    <property type="entry name" value="Seryl_tRNA_N"/>
    <property type="match status" value="1"/>
</dbReference>
<reference evidence="13 14" key="1">
    <citation type="submission" date="2011-10" db="EMBL/GenBank/DDBJ databases">
        <title>The Genome Sequence of Lachnospiraceae bacterium ACC2.</title>
        <authorList>
            <consortium name="The Broad Institute Genome Sequencing Platform"/>
            <person name="Earl A."/>
            <person name="Ward D."/>
            <person name="Feldgarden M."/>
            <person name="Gevers D."/>
            <person name="Sizova M."/>
            <person name="Hazen A."/>
            <person name="Epstein S."/>
            <person name="Young S.K."/>
            <person name="Zeng Q."/>
            <person name="Gargeya S."/>
            <person name="Fitzgerald M."/>
            <person name="Haas B."/>
            <person name="Abouelleil A."/>
            <person name="Alvarado L."/>
            <person name="Arachchi H.M."/>
            <person name="Berlin A."/>
            <person name="Brown A."/>
            <person name="Chapman S.B."/>
            <person name="Chen Z."/>
            <person name="Dunbar C."/>
            <person name="Freedman E."/>
            <person name="Gearin G."/>
            <person name="Goldberg J."/>
            <person name="Griggs A."/>
            <person name="Gujja S."/>
            <person name="Heiman D."/>
            <person name="Howarth C."/>
            <person name="Larson L."/>
            <person name="Lui A."/>
            <person name="MacDonald P.J.P."/>
            <person name="Montmayeur A."/>
            <person name="Murphy C."/>
            <person name="Neiman D."/>
            <person name="Pearson M."/>
            <person name="Priest M."/>
            <person name="Roberts A."/>
            <person name="Saif S."/>
            <person name="Shea T."/>
            <person name="Shenoy N."/>
            <person name="Sisk P."/>
            <person name="Stolte C."/>
            <person name="Sykes S."/>
            <person name="Wortman J."/>
            <person name="Nusbaum C."/>
            <person name="Birren B."/>
        </authorList>
    </citation>
    <scope>NUCLEOTIDE SEQUENCE [LARGE SCALE GENOMIC DNA]</scope>
    <source>
        <strain evidence="13 14">ACC2</strain>
    </source>
</reference>
<dbReference type="InterPro" id="IPR006195">
    <property type="entry name" value="aa-tRNA-synth_II"/>
</dbReference>
<sequence length="427" mass="48586">MIDIRFLRENPEAVKENIRKKFQEQKLPLVDEVIALDEESRKTQAEADQLRSDRNKISKSIGALMGQGKKDEAEKAKEEVAKINERLAALEPREAEITARIREIMLTIPQIMDPSVPIGKDDSCNVEIQRYGEPVVPDFEIPYHTDIMERLHGIDLEAAGKVAGNGFYYLLGDIARLHSAVLSYARDFMIDRGFTYVIPPYMIHSDVVTGVMSFPEMDAMMYKIEGEDLYLIGTSEHSMIGRFIDSVNDEAKLPYTLTSYSPCFRKEKGAHGIEERGVYRIHQFEKQEMIVICKPEESMDWYNKLWQNTVDFFRSLDIPVRTLECCSGDLADLKVKSCDVEAWSPRQKKYFEVGSCSNLGDAQARRLRIRVKGADGKKYLAHTLNNTCVAPPRMLIAFLENNLQADGSVRIPEALRPYMGGKSELRA</sequence>
<dbReference type="RefSeq" id="WP_009531993.1">
    <property type="nucleotide sequence ID" value="NZ_CAJPPX010000022.1"/>
</dbReference>
<keyword evidence="6" id="KW-0648">Protein biosynthesis</keyword>
<evidence type="ECO:0000313" key="14">
    <source>
        <dbReference type="Proteomes" id="UP000018466"/>
    </source>
</evidence>
<keyword evidence="14" id="KW-1185">Reference proteome</keyword>
<keyword evidence="5 10" id="KW-0067">ATP-binding</keyword>
<feature type="binding site" evidence="10">
    <location>
        <begin position="265"/>
        <end position="267"/>
    </location>
    <ligand>
        <name>ATP</name>
        <dbReference type="ChEBI" id="CHEBI:30616"/>
    </ligand>
</feature>
<dbReference type="Proteomes" id="UP000018466">
    <property type="component" value="Unassembled WGS sequence"/>
</dbReference>
<feature type="site" description="Important for serine binding" evidence="9">
    <location>
        <position position="387"/>
    </location>
</feature>
<organism evidence="13 14">
    <name type="scientific">Stomatobaculum longum</name>
    <dbReference type="NCBI Taxonomy" id="796942"/>
    <lineage>
        <taxon>Bacteria</taxon>
        <taxon>Bacillati</taxon>
        <taxon>Bacillota</taxon>
        <taxon>Clostridia</taxon>
        <taxon>Lachnospirales</taxon>
        <taxon>Lachnospiraceae</taxon>
        <taxon>Stomatobaculum</taxon>
    </lineage>
</organism>
<dbReference type="GO" id="GO:0140096">
    <property type="term" value="F:catalytic activity, acting on a protein"/>
    <property type="evidence" value="ECO:0007669"/>
    <property type="project" value="UniProtKB-ARBA"/>
</dbReference>
<dbReference type="InterPro" id="IPR002314">
    <property type="entry name" value="aa-tRNA-synt_IIb"/>
</dbReference>
<gene>
    <name evidence="13" type="ORF">HMPREF9623_00158</name>
</gene>
<feature type="coiled-coil region" evidence="11">
    <location>
        <begin position="33"/>
        <end position="93"/>
    </location>
</feature>
<feature type="domain" description="Aminoacyl-transfer RNA synthetases class-II family profile" evidence="12">
    <location>
        <begin position="143"/>
        <end position="412"/>
    </location>
</feature>
<dbReference type="InterPro" id="IPR002317">
    <property type="entry name" value="Ser-tRNA-ligase_type_1"/>
</dbReference>
<keyword evidence="2" id="KW-0963">Cytoplasm</keyword>
<keyword evidence="7" id="KW-0030">Aminoacyl-tRNA synthetase</keyword>
<protein>
    <recommendedName>
        <fullName evidence="1 8">Serine--tRNA ligase</fullName>
        <ecNumber evidence="1 8">6.1.1.11</ecNumber>
    </recommendedName>
</protein>
<dbReference type="PROSITE" id="PS50862">
    <property type="entry name" value="AA_TRNA_LIGASE_II"/>
    <property type="match status" value="1"/>
</dbReference>
<dbReference type="GO" id="GO:0005737">
    <property type="term" value="C:cytoplasm"/>
    <property type="evidence" value="ECO:0007669"/>
    <property type="project" value="UniProtKB-UniRule"/>
</dbReference>
<dbReference type="GeneID" id="86939957"/>
<evidence type="ECO:0000256" key="2">
    <source>
        <dbReference type="ARBA" id="ARBA00022490"/>
    </source>
</evidence>
<dbReference type="InterPro" id="IPR010978">
    <property type="entry name" value="tRNA-bd_arm"/>
</dbReference>
<dbReference type="GO" id="GO:0016740">
    <property type="term" value="F:transferase activity"/>
    <property type="evidence" value="ECO:0007669"/>
    <property type="project" value="UniProtKB-ARBA"/>
</dbReference>
<evidence type="ECO:0000256" key="1">
    <source>
        <dbReference type="ARBA" id="ARBA00012840"/>
    </source>
</evidence>
<evidence type="ECO:0000313" key="13">
    <source>
        <dbReference type="EMBL" id="EHO17974.1"/>
    </source>
</evidence>
<evidence type="ECO:0000259" key="12">
    <source>
        <dbReference type="PROSITE" id="PS50862"/>
    </source>
</evidence>
<dbReference type="GO" id="GO:0006434">
    <property type="term" value="P:seryl-tRNA aminoacylation"/>
    <property type="evidence" value="ECO:0007669"/>
    <property type="project" value="UniProtKB-UniRule"/>
</dbReference>
<dbReference type="AlphaFoldDB" id="A0AA37DH15"/>
<feature type="binding site" evidence="9">
    <location>
        <position position="385"/>
    </location>
    <ligand>
        <name>L-serine</name>
        <dbReference type="ChEBI" id="CHEBI:33384"/>
    </ligand>
</feature>
<evidence type="ECO:0000256" key="10">
    <source>
        <dbReference type="PIRSR" id="PIRSR001529-2"/>
    </source>
</evidence>
<comment type="caution">
    <text evidence="13">The sequence shown here is derived from an EMBL/GenBank/DDBJ whole genome shotgun (WGS) entry which is preliminary data.</text>
</comment>
<feature type="binding site" evidence="10">
    <location>
        <begin position="352"/>
        <end position="355"/>
    </location>
    <ligand>
        <name>ATP</name>
        <dbReference type="ChEBI" id="CHEBI:30616"/>
    </ligand>
</feature>
<dbReference type="Pfam" id="PF00587">
    <property type="entry name" value="tRNA-synt_2b"/>
    <property type="match status" value="1"/>
</dbReference>
<evidence type="ECO:0000256" key="5">
    <source>
        <dbReference type="ARBA" id="ARBA00022840"/>
    </source>
</evidence>